<dbReference type="GO" id="GO:0051537">
    <property type="term" value="F:2 iron, 2 sulfur cluster binding"/>
    <property type="evidence" value="ECO:0007669"/>
    <property type="project" value="UniProtKB-KW"/>
</dbReference>
<dbReference type="PANTHER" id="PTHR43513">
    <property type="entry name" value="DIHYDROOROTATE DEHYDROGENASE B (NAD(+)), ELECTRON TRANSFER SUBUNIT"/>
    <property type="match status" value="1"/>
</dbReference>
<gene>
    <name evidence="3" type="ORF">AMJ82_03970</name>
</gene>
<dbReference type="Gene3D" id="3.40.50.80">
    <property type="entry name" value="Nucleotide-binding domain of ferredoxin-NADP reductase (FNR) module"/>
    <property type="match status" value="1"/>
</dbReference>
<dbReference type="PROSITE" id="PS51384">
    <property type="entry name" value="FAD_FR"/>
    <property type="match status" value="1"/>
</dbReference>
<keyword evidence="1" id="KW-0001">2Fe-2S</keyword>
<dbReference type="InterPro" id="IPR017938">
    <property type="entry name" value="Riboflavin_synthase-like_b-brl"/>
</dbReference>
<protein>
    <recommendedName>
        <fullName evidence="2">FAD-binding FR-type domain-containing protein</fullName>
    </recommendedName>
</protein>
<feature type="binding site" evidence="1">
    <location>
        <position position="244"/>
    </location>
    <ligand>
        <name>[2Fe-2S] cluster</name>
        <dbReference type="ChEBI" id="CHEBI:190135"/>
    </ligand>
</feature>
<organism evidence="3 4">
    <name type="scientific">candidate division TA06 bacterium SM23_40</name>
    <dbReference type="NCBI Taxonomy" id="1703774"/>
    <lineage>
        <taxon>Bacteria</taxon>
        <taxon>Bacteria division TA06</taxon>
    </lineage>
</organism>
<dbReference type="SUPFAM" id="SSF52343">
    <property type="entry name" value="Ferredoxin reductase-like, C-terminal NADP-linked domain"/>
    <property type="match status" value="1"/>
</dbReference>
<feature type="binding site" evidence="1">
    <location>
        <position position="260"/>
    </location>
    <ligand>
        <name>[2Fe-2S] cluster</name>
        <dbReference type="ChEBI" id="CHEBI:190135"/>
    </ligand>
</feature>
<evidence type="ECO:0000259" key="2">
    <source>
        <dbReference type="PROSITE" id="PS51384"/>
    </source>
</evidence>
<accession>A0A0S8GB75</accession>
<dbReference type="InterPro" id="IPR001433">
    <property type="entry name" value="OxRdtase_FAD/NAD-bd"/>
</dbReference>
<dbReference type="SUPFAM" id="SSF63380">
    <property type="entry name" value="Riboflavin synthase domain-like"/>
    <property type="match status" value="1"/>
</dbReference>
<dbReference type="InterPro" id="IPR017927">
    <property type="entry name" value="FAD-bd_FR_type"/>
</dbReference>
<dbReference type="AlphaFoldDB" id="A0A0S8GB75"/>
<keyword evidence="1" id="KW-0479">Metal-binding</keyword>
<dbReference type="Proteomes" id="UP000051717">
    <property type="component" value="Unassembled WGS sequence"/>
</dbReference>
<sequence>MNRENIYFPHLAQITRILPQIEDHKLFGLTFVDKSMKDNFSYRPGQFVELSIIGTGEAPISISSSPTRPGTVELCVRRVGRVTNALYNLERDDLVGIRGPYGNGFPVEELEGNNLLLVAGGLGMAPLRSLLWYTLDNRERFEDVTLMYGAKIPDEMLFKYELLSLLDRPDLRCMLTVDKDEEGIWPAHIGVVTTLFDQIEIDPSTTYAAVCGPPVMYRFVLEELLKRNLSKDRILMSLERKMKCGVGKCGHCAIGYKYTCLDGPIFTYWDAINLPELI</sequence>
<dbReference type="Pfam" id="PF10418">
    <property type="entry name" value="DHODB_Fe-S_bind"/>
    <property type="match status" value="1"/>
</dbReference>
<dbReference type="Pfam" id="PF00970">
    <property type="entry name" value="FAD_binding_6"/>
    <property type="match status" value="1"/>
</dbReference>
<dbReference type="EMBL" id="LJUI01000022">
    <property type="protein sequence ID" value="KPK70094.1"/>
    <property type="molecule type" value="Genomic_DNA"/>
</dbReference>
<dbReference type="Pfam" id="PF00175">
    <property type="entry name" value="NAD_binding_1"/>
    <property type="match status" value="1"/>
</dbReference>
<dbReference type="InterPro" id="IPR012165">
    <property type="entry name" value="Cyt_c3_hydrogenase_gsu"/>
</dbReference>
<dbReference type="CDD" id="cd06221">
    <property type="entry name" value="sulfite_reductase_like"/>
    <property type="match status" value="1"/>
</dbReference>
<dbReference type="InterPro" id="IPR019480">
    <property type="entry name" value="Dihydroorotate_DH_Fe-S-bd"/>
</dbReference>
<dbReference type="PATRIC" id="fig|1703774.3.peg.1310"/>
<dbReference type="Gene3D" id="2.40.30.10">
    <property type="entry name" value="Translation factors"/>
    <property type="match status" value="1"/>
</dbReference>
<dbReference type="PANTHER" id="PTHR43513:SF1">
    <property type="entry name" value="ANAEROBIC SULFITE REDUCTASE SUBUNIT B"/>
    <property type="match status" value="1"/>
</dbReference>
<keyword evidence="1" id="KW-0411">Iron-sulfur</keyword>
<evidence type="ECO:0000256" key="1">
    <source>
        <dbReference type="PIRSR" id="PIRSR006816-2"/>
    </source>
</evidence>
<dbReference type="GO" id="GO:0016491">
    <property type="term" value="F:oxidoreductase activity"/>
    <property type="evidence" value="ECO:0007669"/>
    <property type="project" value="InterPro"/>
</dbReference>
<keyword evidence="1" id="KW-0408">Iron</keyword>
<reference evidence="3 4" key="1">
    <citation type="journal article" date="2015" name="Microbiome">
        <title>Genomic resolution of linkages in carbon, nitrogen, and sulfur cycling among widespread estuary sediment bacteria.</title>
        <authorList>
            <person name="Baker B.J."/>
            <person name="Lazar C.S."/>
            <person name="Teske A.P."/>
            <person name="Dick G.J."/>
        </authorList>
    </citation>
    <scope>NUCLEOTIDE SEQUENCE [LARGE SCALE GENOMIC DNA]</scope>
    <source>
        <strain evidence="3">SM23_40</strain>
    </source>
</reference>
<evidence type="ECO:0000313" key="3">
    <source>
        <dbReference type="EMBL" id="KPK70094.1"/>
    </source>
</evidence>
<comment type="caution">
    <text evidence="3">The sequence shown here is derived from an EMBL/GenBank/DDBJ whole genome shotgun (WGS) entry which is preliminary data.</text>
</comment>
<dbReference type="PRINTS" id="PR00410">
    <property type="entry name" value="PHEHYDRXLASE"/>
</dbReference>
<feature type="binding site" evidence="1">
    <location>
        <position position="252"/>
    </location>
    <ligand>
        <name>[2Fe-2S] cluster</name>
        <dbReference type="ChEBI" id="CHEBI:190135"/>
    </ligand>
</feature>
<name>A0A0S8GB75_UNCT6</name>
<dbReference type="InterPro" id="IPR050353">
    <property type="entry name" value="PyrK_electron_transfer"/>
</dbReference>
<dbReference type="GO" id="GO:0050660">
    <property type="term" value="F:flavin adenine dinucleotide binding"/>
    <property type="evidence" value="ECO:0007669"/>
    <property type="project" value="InterPro"/>
</dbReference>
<proteinExistence type="predicted"/>
<dbReference type="InterPro" id="IPR008333">
    <property type="entry name" value="Cbr1-like_FAD-bd_dom"/>
</dbReference>
<dbReference type="GO" id="GO:0006221">
    <property type="term" value="P:pyrimidine nucleotide biosynthetic process"/>
    <property type="evidence" value="ECO:0007669"/>
    <property type="project" value="InterPro"/>
</dbReference>
<dbReference type="InterPro" id="IPR039261">
    <property type="entry name" value="FNR_nucleotide-bd"/>
</dbReference>
<dbReference type="GO" id="GO:0046872">
    <property type="term" value="F:metal ion binding"/>
    <property type="evidence" value="ECO:0007669"/>
    <property type="project" value="UniProtKB-KW"/>
</dbReference>
<dbReference type="PIRSF" id="PIRSF006816">
    <property type="entry name" value="Cyc3_hyd_g"/>
    <property type="match status" value="1"/>
</dbReference>
<comment type="cofactor">
    <cofactor evidence="1">
        <name>[2Fe-2S] cluster</name>
        <dbReference type="ChEBI" id="CHEBI:190135"/>
    </cofactor>
    <text evidence="1">Binds 1 [2Fe-2S] cluster per subunit.</text>
</comment>
<feature type="domain" description="FAD-binding FR-type" evidence="2">
    <location>
        <begin position="7"/>
        <end position="107"/>
    </location>
</feature>
<evidence type="ECO:0000313" key="4">
    <source>
        <dbReference type="Proteomes" id="UP000051717"/>
    </source>
</evidence>
<feature type="binding site" evidence="1">
    <location>
        <position position="249"/>
    </location>
    <ligand>
        <name>[2Fe-2S] cluster</name>
        <dbReference type="ChEBI" id="CHEBI:190135"/>
    </ligand>
</feature>